<sequence>MLIEAYNTILYTVQNKTNGTGNTNEQDTYCTTNFGSSWHRNGR</sequence>
<dbReference type="Proteomes" id="UP000464718">
    <property type="component" value="Chromosome ii"/>
</dbReference>
<dbReference type="EMBL" id="CP034299">
    <property type="protein sequence ID" value="QHH11423.1"/>
    <property type="molecule type" value="Genomic_DNA"/>
</dbReference>
<dbReference type="AlphaFoldDB" id="A0A7Z2RNM7"/>
<name>A0A7Z2RNM7_VIBPH</name>
<proteinExistence type="predicted"/>
<reference evidence="2 3" key="2">
    <citation type="submission" date="2018-12" db="EMBL/GenBank/DDBJ databases">
        <title>Genomic insights into the evolutionary origins and pathogenicity of five Vibrio parahaemolyticus strains isolated from the shrimp with acute hepatopancreatic necrosis disease (AHPND).</title>
        <authorList>
            <person name="Yang Q."/>
            <person name="Dong X."/>
            <person name="Xie G."/>
            <person name="Fu S."/>
            <person name="Zou P."/>
            <person name="Sun J."/>
            <person name="Wang Y."/>
            <person name="Huang J."/>
        </authorList>
    </citation>
    <scope>NUCLEOTIDE SEQUENCE [LARGE SCALE GENOMIC DNA]</scope>
    <source>
        <strain evidence="2 3">20160303005-1</strain>
    </source>
</reference>
<organism evidence="1">
    <name type="scientific">Vibrio parahaemolyticus</name>
    <dbReference type="NCBI Taxonomy" id="670"/>
    <lineage>
        <taxon>Bacteria</taxon>
        <taxon>Pseudomonadati</taxon>
        <taxon>Pseudomonadota</taxon>
        <taxon>Gammaproteobacteria</taxon>
        <taxon>Vibrionales</taxon>
        <taxon>Vibrionaceae</taxon>
        <taxon>Vibrio</taxon>
    </lineage>
</organism>
<reference evidence="1" key="1">
    <citation type="journal article" date="2018" name="Genome Biol.">
        <title>SKESA: strategic k-mer extension for scrupulous assemblies.</title>
        <authorList>
            <person name="Souvorov A."/>
            <person name="Agarwala R."/>
            <person name="Lipman D.J."/>
        </authorList>
    </citation>
    <scope>NUCLEOTIDE SEQUENCE</scope>
    <source>
        <strain evidence="1">1930</strain>
    </source>
</reference>
<evidence type="ECO:0000313" key="1">
    <source>
        <dbReference type="EMBL" id="HAS6676901.1"/>
    </source>
</evidence>
<reference evidence="1" key="3">
    <citation type="submission" date="2019-12" db="EMBL/GenBank/DDBJ databases">
        <authorList>
            <consortium name="NCBI Pathogen Detection Project"/>
        </authorList>
    </citation>
    <scope>NUCLEOTIDE SEQUENCE</scope>
    <source>
        <strain evidence="1">1930</strain>
    </source>
</reference>
<evidence type="ECO:0000313" key="3">
    <source>
        <dbReference type="Proteomes" id="UP000464718"/>
    </source>
</evidence>
<accession>A0A7Z2RNM7</accession>
<dbReference type="EMBL" id="DACQKT010000003">
    <property type="protein sequence ID" value="HAS6676901.1"/>
    <property type="molecule type" value="Genomic_DNA"/>
</dbReference>
<protein>
    <submittedName>
        <fullName evidence="1">Uncharacterized protein</fullName>
    </submittedName>
</protein>
<evidence type="ECO:0000313" key="2">
    <source>
        <dbReference type="EMBL" id="QHH11423.1"/>
    </source>
</evidence>
<gene>
    <name evidence="2" type="ORF">EHC69_19150</name>
    <name evidence="1" type="ORF">I7278_08770</name>
</gene>
<dbReference type="Proteomes" id="UP000856022">
    <property type="component" value="Unassembled WGS sequence"/>
</dbReference>